<organism evidence="1">
    <name type="scientific">Arundo donax</name>
    <name type="common">Giant reed</name>
    <name type="synonym">Donax arundinaceus</name>
    <dbReference type="NCBI Taxonomy" id="35708"/>
    <lineage>
        <taxon>Eukaryota</taxon>
        <taxon>Viridiplantae</taxon>
        <taxon>Streptophyta</taxon>
        <taxon>Embryophyta</taxon>
        <taxon>Tracheophyta</taxon>
        <taxon>Spermatophyta</taxon>
        <taxon>Magnoliopsida</taxon>
        <taxon>Liliopsida</taxon>
        <taxon>Poales</taxon>
        <taxon>Poaceae</taxon>
        <taxon>PACMAD clade</taxon>
        <taxon>Arundinoideae</taxon>
        <taxon>Arundineae</taxon>
        <taxon>Arundo</taxon>
    </lineage>
</organism>
<accession>A0A0A8Y975</accession>
<evidence type="ECO:0000313" key="1">
    <source>
        <dbReference type="EMBL" id="JAD22871.1"/>
    </source>
</evidence>
<proteinExistence type="predicted"/>
<protein>
    <submittedName>
        <fullName evidence="1">Uncharacterized protein</fullName>
    </submittedName>
</protein>
<dbReference type="AlphaFoldDB" id="A0A0A8Y975"/>
<reference evidence="1" key="2">
    <citation type="journal article" date="2015" name="Data Brief">
        <title>Shoot transcriptome of the giant reed, Arundo donax.</title>
        <authorList>
            <person name="Barrero R.A."/>
            <person name="Guerrero F.D."/>
            <person name="Moolhuijzen P."/>
            <person name="Goolsby J.A."/>
            <person name="Tidwell J."/>
            <person name="Bellgard S.E."/>
            <person name="Bellgard M.I."/>
        </authorList>
    </citation>
    <scope>NUCLEOTIDE SEQUENCE</scope>
    <source>
        <tissue evidence="1">Shoot tissue taken approximately 20 cm above the soil surface</tissue>
    </source>
</reference>
<name>A0A0A8Y975_ARUDO</name>
<sequence>MMVTFSLQGEMVCSYGLYLCSRLYTMVGEFKSSVIC</sequence>
<reference evidence="1" key="1">
    <citation type="submission" date="2014-09" db="EMBL/GenBank/DDBJ databases">
        <authorList>
            <person name="Magalhaes I.L.F."/>
            <person name="Oliveira U."/>
            <person name="Santos F.R."/>
            <person name="Vidigal T.H.D.A."/>
            <person name="Brescovit A.D."/>
            <person name="Santos A.J."/>
        </authorList>
    </citation>
    <scope>NUCLEOTIDE SEQUENCE</scope>
    <source>
        <tissue evidence="1">Shoot tissue taken approximately 20 cm above the soil surface</tissue>
    </source>
</reference>
<dbReference type="EMBL" id="GBRH01275024">
    <property type="protein sequence ID" value="JAD22871.1"/>
    <property type="molecule type" value="Transcribed_RNA"/>
</dbReference>